<dbReference type="PROSITE" id="PS50883">
    <property type="entry name" value="EAL"/>
    <property type="match status" value="1"/>
</dbReference>
<sequence>MTLFKQIALLLSLFLLTILTTVLILNFQSANKGVQDRLYEDAKNTATSLSLSLGSANGDLSMMSTMINANFDSGNYRNITLLDVDNIALYDRTIEGDITAIPEWFFNAIKIEAPIASANVSAGWSQVGILRVQSDATYAYKQLYAILIDLVISFCVIASLSLIIINLLIHAILRPLREVQKQASAVIRNEFIIQNTIPYTKEFKDVVLGMNNMVSKVKAMFDKGNEELKMHKELEYIDQNTSLKNRQYLIDRLPEYLKIDASSKGGINIIVALSGMIEANEKLGHQDVDKLFLKIADIFRSNSKIFKNSIVARINPTEFSLLLPDCTSEKGLGIAKDIYDNITNEIEESGLNKDETFVSLGLYAYNHTDTIAQLFSNSDNALAQAKFNKNNIHLVKTENINEVMGKEAWKKIINQALLKNRFNFVSWSVIDTRAKKLEHHVLSINLALDKSTSYSYAQFMAPAIQTGLSNNVYKNVVSMLFKTPDMILSHSTYSLRLPYEYLDMKETYEEIRELLKNKALPFKLIIEMPDKMVRKDSQHIKLYKDLFQKYGIEIGIFEFIGESDDYQYLQELRPVYIKAESSYFVNQSAQSLSALRLITDSISISLIAVGVMDMKTVDELEKKGIYIIQGLATEQIEI</sequence>
<dbReference type="InterPro" id="IPR000160">
    <property type="entry name" value="GGDEF_dom"/>
</dbReference>
<feature type="transmembrane region" description="Helical" evidence="1">
    <location>
        <begin position="6"/>
        <end position="27"/>
    </location>
</feature>
<feature type="transmembrane region" description="Helical" evidence="1">
    <location>
        <begin position="143"/>
        <end position="173"/>
    </location>
</feature>
<reference evidence="5 6" key="1">
    <citation type="submission" date="2020-05" db="EMBL/GenBank/DDBJ databases">
        <title>Sulfurimonas marisnigri, sp. nov., and Sulfurimonas baltica, sp. nov., manganese oxide reducing chemolithoautotrophs of the class Epsilonproteobacteria isolated from the pelagic redoxclines of the Black and Baltic Seas and emended description of the genus Sulfurimonas.</title>
        <authorList>
            <person name="Henkel J.V."/>
            <person name="Laudan C."/>
            <person name="Werner J."/>
            <person name="Neu T."/>
            <person name="Plewe S."/>
            <person name="Sproer C."/>
            <person name="Bunk B."/>
            <person name="Schulz-Vogt H.N."/>
        </authorList>
    </citation>
    <scope>NUCLEOTIDE SEQUENCE [LARGE SCALE GENOMIC DNA]</scope>
    <source>
        <strain evidence="5 6">GD2</strain>
    </source>
</reference>
<dbReference type="InterPro" id="IPR029787">
    <property type="entry name" value="Nucleotide_cyclase"/>
</dbReference>
<dbReference type="SMART" id="SM00267">
    <property type="entry name" value="GGDEF"/>
    <property type="match status" value="1"/>
</dbReference>
<dbReference type="PANTHER" id="PTHR33121">
    <property type="entry name" value="CYCLIC DI-GMP PHOSPHODIESTERASE PDEF"/>
    <property type="match status" value="1"/>
</dbReference>
<evidence type="ECO:0000259" key="2">
    <source>
        <dbReference type="PROSITE" id="PS50883"/>
    </source>
</evidence>
<dbReference type="GO" id="GO:0071111">
    <property type="term" value="F:cyclic-guanylate-specific phosphodiesterase activity"/>
    <property type="evidence" value="ECO:0007669"/>
    <property type="project" value="InterPro"/>
</dbReference>
<name>A0A7S7LVN1_9BACT</name>
<dbReference type="InterPro" id="IPR003660">
    <property type="entry name" value="HAMP_dom"/>
</dbReference>
<dbReference type="GO" id="GO:0007165">
    <property type="term" value="P:signal transduction"/>
    <property type="evidence" value="ECO:0007669"/>
    <property type="project" value="InterPro"/>
</dbReference>
<accession>A0A7S7LVN1</accession>
<organism evidence="5 6">
    <name type="scientific">Candidatus Sulfurimonas baltica</name>
    <dbReference type="NCBI Taxonomy" id="2740404"/>
    <lineage>
        <taxon>Bacteria</taxon>
        <taxon>Pseudomonadati</taxon>
        <taxon>Campylobacterota</taxon>
        <taxon>Epsilonproteobacteria</taxon>
        <taxon>Campylobacterales</taxon>
        <taxon>Sulfurimonadaceae</taxon>
        <taxon>Sulfurimonas</taxon>
    </lineage>
</organism>
<dbReference type="InterPro" id="IPR032244">
    <property type="entry name" value="LapD_MoxY_N"/>
</dbReference>
<dbReference type="Gene3D" id="3.20.20.450">
    <property type="entry name" value="EAL domain"/>
    <property type="match status" value="1"/>
</dbReference>
<dbReference type="InterPro" id="IPR042461">
    <property type="entry name" value="LapD_MoxY_peri_C"/>
</dbReference>
<dbReference type="KEGG" id="sbal:HUE88_00235"/>
<dbReference type="Gene3D" id="6.20.270.20">
    <property type="entry name" value="LapD/MoxY periplasmic domain"/>
    <property type="match status" value="1"/>
</dbReference>
<proteinExistence type="predicted"/>
<dbReference type="AlphaFoldDB" id="A0A7S7LVN1"/>
<evidence type="ECO:0000259" key="3">
    <source>
        <dbReference type="PROSITE" id="PS50885"/>
    </source>
</evidence>
<dbReference type="Proteomes" id="UP000593994">
    <property type="component" value="Chromosome"/>
</dbReference>
<dbReference type="CDD" id="cd01949">
    <property type="entry name" value="GGDEF"/>
    <property type="match status" value="1"/>
</dbReference>
<feature type="domain" description="GGDEF" evidence="4">
    <location>
        <begin position="264"/>
        <end position="397"/>
    </location>
</feature>
<dbReference type="EMBL" id="CP054492">
    <property type="protein sequence ID" value="QOY52162.1"/>
    <property type="molecule type" value="Genomic_DNA"/>
</dbReference>
<dbReference type="PROSITE" id="PS50885">
    <property type="entry name" value="HAMP"/>
    <property type="match status" value="1"/>
</dbReference>
<dbReference type="Pfam" id="PF16448">
    <property type="entry name" value="LapD_MoxY_N"/>
    <property type="match status" value="1"/>
</dbReference>
<dbReference type="GO" id="GO:0016020">
    <property type="term" value="C:membrane"/>
    <property type="evidence" value="ECO:0007669"/>
    <property type="project" value="InterPro"/>
</dbReference>
<keyword evidence="1" id="KW-1133">Transmembrane helix</keyword>
<dbReference type="PANTHER" id="PTHR33121:SF79">
    <property type="entry name" value="CYCLIC DI-GMP PHOSPHODIESTERASE PDED-RELATED"/>
    <property type="match status" value="1"/>
</dbReference>
<dbReference type="SUPFAM" id="SSF141868">
    <property type="entry name" value="EAL domain-like"/>
    <property type="match status" value="1"/>
</dbReference>
<dbReference type="Pfam" id="PF00990">
    <property type="entry name" value="GGDEF"/>
    <property type="match status" value="1"/>
</dbReference>
<dbReference type="Gene3D" id="3.30.70.270">
    <property type="match status" value="1"/>
</dbReference>
<keyword evidence="6" id="KW-1185">Reference proteome</keyword>
<dbReference type="InterPro" id="IPR001633">
    <property type="entry name" value="EAL_dom"/>
</dbReference>
<dbReference type="NCBIfam" id="TIGR00254">
    <property type="entry name" value="GGDEF"/>
    <property type="match status" value="1"/>
</dbReference>
<dbReference type="RefSeq" id="WP_194369943.1">
    <property type="nucleotide sequence ID" value="NZ_CP054492.1"/>
</dbReference>
<dbReference type="Pfam" id="PF00563">
    <property type="entry name" value="EAL"/>
    <property type="match status" value="1"/>
</dbReference>
<keyword evidence="1" id="KW-0812">Transmembrane</keyword>
<evidence type="ECO:0000256" key="1">
    <source>
        <dbReference type="SAM" id="Phobius"/>
    </source>
</evidence>
<gene>
    <name evidence="5" type="ORF">HUE88_00235</name>
</gene>
<feature type="domain" description="EAL" evidence="2">
    <location>
        <begin position="406"/>
        <end position="638"/>
    </location>
</feature>
<feature type="domain" description="HAMP" evidence="3">
    <location>
        <begin position="170"/>
        <end position="222"/>
    </location>
</feature>
<dbReference type="Gene3D" id="3.30.110.200">
    <property type="match status" value="1"/>
</dbReference>
<protein>
    <submittedName>
        <fullName evidence="5">Diguanylate cyclase</fullName>
    </submittedName>
</protein>
<dbReference type="InterPro" id="IPR043128">
    <property type="entry name" value="Rev_trsase/Diguanyl_cyclase"/>
</dbReference>
<dbReference type="PROSITE" id="PS50887">
    <property type="entry name" value="GGDEF"/>
    <property type="match status" value="1"/>
</dbReference>
<evidence type="ECO:0000313" key="6">
    <source>
        <dbReference type="Proteomes" id="UP000593994"/>
    </source>
</evidence>
<dbReference type="InterPro" id="IPR050706">
    <property type="entry name" value="Cyclic-di-GMP_PDE-like"/>
</dbReference>
<keyword evidence="1" id="KW-0472">Membrane</keyword>
<dbReference type="SUPFAM" id="SSF55073">
    <property type="entry name" value="Nucleotide cyclase"/>
    <property type="match status" value="1"/>
</dbReference>
<evidence type="ECO:0000259" key="4">
    <source>
        <dbReference type="PROSITE" id="PS50887"/>
    </source>
</evidence>
<evidence type="ECO:0000313" key="5">
    <source>
        <dbReference type="EMBL" id="QOY52162.1"/>
    </source>
</evidence>
<dbReference type="InterPro" id="IPR035919">
    <property type="entry name" value="EAL_sf"/>
</dbReference>